<evidence type="ECO:0000313" key="4">
    <source>
        <dbReference type="EMBL" id="MBO1916661.1"/>
    </source>
</evidence>
<evidence type="ECO:0000259" key="3">
    <source>
        <dbReference type="Pfam" id="PF01103"/>
    </source>
</evidence>
<name>A0A939SM06_PRORE</name>
<keyword evidence="2" id="KW-0472">Membrane</keyword>
<dbReference type="Proteomes" id="UP000664477">
    <property type="component" value="Unassembled WGS sequence"/>
</dbReference>
<sequence length="88" mass="9887">ANSVRTSSSGIWVPFGIQTGIPANILDIRTIVIKQYPYVCGYRIAMDVPIGACWFSYAQPFKKYDGDKAEQFQFNIGKPVSVLHKGMW</sequence>
<evidence type="ECO:0000313" key="5">
    <source>
        <dbReference type="Proteomes" id="UP000664477"/>
    </source>
</evidence>
<feature type="non-terminal residue" evidence="4">
    <location>
        <position position="1"/>
    </location>
</feature>
<proteinExistence type="predicted"/>
<accession>A0A939SM06</accession>
<feature type="domain" description="Bacterial surface antigen (D15)" evidence="3">
    <location>
        <begin position="35"/>
        <end position="78"/>
    </location>
</feature>
<dbReference type="InterPro" id="IPR000184">
    <property type="entry name" value="Bac_surfAg_D15"/>
</dbReference>
<gene>
    <name evidence="4" type="ORF">J4727_19165</name>
</gene>
<dbReference type="GO" id="GO:0019867">
    <property type="term" value="C:outer membrane"/>
    <property type="evidence" value="ECO:0007669"/>
    <property type="project" value="InterPro"/>
</dbReference>
<comment type="subcellular location">
    <subcellularLocation>
        <location evidence="1">Membrane</location>
    </subcellularLocation>
</comment>
<dbReference type="Gene3D" id="2.40.160.50">
    <property type="entry name" value="membrane protein fhac: a member of the omp85/tpsb transporter family"/>
    <property type="match status" value="1"/>
</dbReference>
<dbReference type="Pfam" id="PF01103">
    <property type="entry name" value="Omp85"/>
    <property type="match status" value="1"/>
</dbReference>
<protein>
    <submittedName>
        <fullName evidence="4">BamA/TamA family outer membrane protein</fullName>
    </submittedName>
</protein>
<organism evidence="4 5">
    <name type="scientific">Providencia rettgeri</name>
    <dbReference type="NCBI Taxonomy" id="587"/>
    <lineage>
        <taxon>Bacteria</taxon>
        <taxon>Pseudomonadati</taxon>
        <taxon>Pseudomonadota</taxon>
        <taxon>Gammaproteobacteria</taxon>
        <taxon>Enterobacterales</taxon>
        <taxon>Morganellaceae</taxon>
        <taxon>Providencia</taxon>
    </lineage>
</organism>
<comment type="caution">
    <text evidence="4">The sequence shown here is derived from an EMBL/GenBank/DDBJ whole genome shotgun (WGS) entry which is preliminary data.</text>
</comment>
<evidence type="ECO:0000256" key="2">
    <source>
        <dbReference type="ARBA" id="ARBA00023136"/>
    </source>
</evidence>
<evidence type="ECO:0000256" key="1">
    <source>
        <dbReference type="ARBA" id="ARBA00004370"/>
    </source>
</evidence>
<reference evidence="4" key="1">
    <citation type="submission" date="2021-03" db="EMBL/GenBank/DDBJ databases">
        <title>Molecular epidemiology and mechanisms of colistin and carbapenem resistance in Enterobacteriaceae from clinical isolates, the environment and porcine samples in Pretoria, South Africa.</title>
        <authorList>
            <person name="Bogoshi D."/>
            <person name="Mbelle N.M."/>
            <person name="Naidoo V."/>
            <person name="Osei Sekyere J."/>
        </authorList>
    </citation>
    <scope>NUCLEOTIDE SEQUENCE</scope>
    <source>
        <strain evidence="4">C052</strain>
    </source>
</reference>
<dbReference type="EMBL" id="JAGETQ010000208">
    <property type="protein sequence ID" value="MBO1916661.1"/>
    <property type="molecule type" value="Genomic_DNA"/>
</dbReference>
<dbReference type="AlphaFoldDB" id="A0A939SM06"/>